<feature type="non-terminal residue" evidence="1">
    <location>
        <position position="1"/>
    </location>
</feature>
<feature type="non-terminal residue" evidence="1">
    <location>
        <position position="71"/>
    </location>
</feature>
<sequence>IDEEKVEITIPNKHIMGEIIHNSFSYSLVKGEIDIAYSACADTAISLIEEVLNAHELVAQNPHSQIGIERF</sequence>
<dbReference type="InterPro" id="IPR011066">
    <property type="entry name" value="MscS_channel_C_sf"/>
</dbReference>
<dbReference type="SUPFAM" id="SSF82689">
    <property type="entry name" value="Mechanosensitive channel protein MscS (YggB), C-terminal domain"/>
    <property type="match status" value="1"/>
</dbReference>
<reference evidence="2" key="2">
    <citation type="submission" date="2019-06" db="EMBL/GenBank/DDBJ databases">
        <title>Co-occurence of chitin degradation, pigmentation and bioactivity in marine Pseudoalteromonas.</title>
        <authorList>
            <person name="Sonnenschein E.C."/>
            <person name="Bech P.K."/>
        </authorList>
    </citation>
    <scope>NUCLEOTIDE SEQUENCE [LARGE SCALE GENOMIC DNA]</scope>
    <source>
        <strain evidence="2">S2233</strain>
    </source>
</reference>
<comment type="caution">
    <text evidence="1">The sequence shown here is derived from an EMBL/GenBank/DDBJ whole genome shotgun (WGS) entry which is preliminary data.</text>
</comment>
<organism evidence="1 2">
    <name type="scientific">Pseudoalteromonas citrea</name>
    <dbReference type="NCBI Taxonomy" id="43655"/>
    <lineage>
        <taxon>Bacteria</taxon>
        <taxon>Pseudomonadati</taxon>
        <taxon>Pseudomonadota</taxon>
        <taxon>Gammaproteobacteria</taxon>
        <taxon>Alteromonadales</taxon>
        <taxon>Pseudoalteromonadaceae</taxon>
        <taxon>Pseudoalteromonas</taxon>
    </lineage>
</organism>
<dbReference type="EMBL" id="PNCK01000240">
    <property type="protein sequence ID" value="TMP35321.1"/>
    <property type="molecule type" value="Genomic_DNA"/>
</dbReference>
<name>A0ABY2W397_9GAMM</name>
<proteinExistence type="predicted"/>
<reference evidence="1 2" key="1">
    <citation type="submission" date="2017-12" db="EMBL/GenBank/DDBJ databases">
        <authorList>
            <person name="Paulsen S."/>
            <person name="Gram L.K."/>
        </authorList>
    </citation>
    <scope>NUCLEOTIDE SEQUENCE [LARGE SCALE GENOMIC DNA]</scope>
    <source>
        <strain evidence="1 2">S2233</strain>
    </source>
</reference>
<keyword evidence="2" id="KW-1185">Reference proteome</keyword>
<protein>
    <submittedName>
        <fullName evidence="1">Mechanosensitive ion channel protein MscS</fullName>
    </submittedName>
</protein>
<evidence type="ECO:0000313" key="1">
    <source>
        <dbReference type="EMBL" id="TMP35321.1"/>
    </source>
</evidence>
<gene>
    <name evidence="1" type="ORF">CWB97_22980</name>
</gene>
<accession>A0ABY2W397</accession>
<dbReference type="Proteomes" id="UP000305730">
    <property type="component" value="Unassembled WGS sequence"/>
</dbReference>
<evidence type="ECO:0000313" key="2">
    <source>
        <dbReference type="Proteomes" id="UP000305730"/>
    </source>
</evidence>